<name>A0A2N5TJV2_9BASI</name>
<gene>
    <name evidence="3" type="ORF">PCASD_25309</name>
</gene>
<feature type="compositionally biased region" description="Low complexity" evidence="1">
    <location>
        <begin position="223"/>
        <end position="236"/>
    </location>
</feature>
<evidence type="ECO:0000313" key="3">
    <source>
        <dbReference type="EMBL" id="PLW25759.1"/>
    </source>
</evidence>
<dbReference type="GO" id="GO:0005737">
    <property type="term" value="C:cytoplasm"/>
    <property type="evidence" value="ECO:0007669"/>
    <property type="project" value="TreeGrafter"/>
</dbReference>
<dbReference type="EMBL" id="PGCI01000510">
    <property type="protein sequence ID" value="PLW25759.1"/>
    <property type="molecule type" value="Genomic_DNA"/>
</dbReference>
<organism evidence="3 4">
    <name type="scientific">Puccinia coronata f. sp. avenae</name>
    <dbReference type="NCBI Taxonomy" id="200324"/>
    <lineage>
        <taxon>Eukaryota</taxon>
        <taxon>Fungi</taxon>
        <taxon>Dikarya</taxon>
        <taxon>Basidiomycota</taxon>
        <taxon>Pucciniomycotina</taxon>
        <taxon>Pucciniomycetes</taxon>
        <taxon>Pucciniales</taxon>
        <taxon>Pucciniaceae</taxon>
        <taxon>Puccinia</taxon>
    </lineage>
</organism>
<sequence>MIDPNSARQKRTWPLNVVKKNSLDKVTSNNSPYLLLGVVTMVGRLVGAELEQDKQSSLAGPATAYQPTASGGFIKGRFMSFYRLPIHVERAVYRLSHIKLANPCRPLYEQVLISNLMFWYLGVINKSQVAPIKNNNNPNMHQPASSLSSSSPSSLSPAASNRAQGNGRTGKGKNHHHNNTTGHQQNQRSLGVKMWGHKGGAGGEKANGKSKASGRKKPTQPRSGWTDGDSSDSGLSNADVRPRKSDRPANDDSSESDYHSSNSKQSSLDNSKKLLGNRIHSKQQIPIPNNFPPPPPPNFTTQHWTPHLASISPQRTGI</sequence>
<feature type="domain" description="Protein Zds1 C-terminal" evidence="2">
    <location>
        <begin position="73"/>
        <end position="125"/>
    </location>
</feature>
<dbReference type="GO" id="GO:0030010">
    <property type="term" value="P:establishment of cell polarity"/>
    <property type="evidence" value="ECO:0007669"/>
    <property type="project" value="TreeGrafter"/>
</dbReference>
<feature type="compositionally biased region" description="Low complexity" evidence="1">
    <location>
        <begin position="143"/>
        <end position="160"/>
    </location>
</feature>
<proteinExistence type="predicted"/>
<dbReference type="Proteomes" id="UP000235392">
    <property type="component" value="Unassembled WGS sequence"/>
</dbReference>
<dbReference type="GO" id="GO:0010971">
    <property type="term" value="P:positive regulation of G2/M transition of mitotic cell cycle"/>
    <property type="evidence" value="ECO:0007669"/>
    <property type="project" value="TreeGrafter"/>
</dbReference>
<feature type="compositionally biased region" description="Basic and acidic residues" evidence="1">
    <location>
        <begin position="240"/>
        <end position="250"/>
    </location>
</feature>
<feature type="compositionally biased region" description="Pro residues" evidence="1">
    <location>
        <begin position="289"/>
        <end position="298"/>
    </location>
</feature>
<evidence type="ECO:0000256" key="1">
    <source>
        <dbReference type="SAM" id="MobiDB-lite"/>
    </source>
</evidence>
<dbReference type="PANTHER" id="PTHR28089">
    <property type="entry name" value="PROTEIN ZDS1-RELATED"/>
    <property type="match status" value="1"/>
</dbReference>
<dbReference type="SMART" id="SM01327">
    <property type="entry name" value="Zds_C"/>
    <property type="match status" value="1"/>
</dbReference>
<reference evidence="3 4" key="1">
    <citation type="submission" date="2017-11" db="EMBL/GenBank/DDBJ databases">
        <title>De novo assembly and phasing of dikaryotic genomes from two isolates of Puccinia coronata f. sp. avenae, the causal agent of oat crown rust.</title>
        <authorList>
            <person name="Miller M.E."/>
            <person name="Zhang Y."/>
            <person name="Omidvar V."/>
            <person name="Sperschneider J."/>
            <person name="Schwessinger B."/>
            <person name="Raley C."/>
            <person name="Palmer J.M."/>
            <person name="Garnica D."/>
            <person name="Upadhyaya N."/>
            <person name="Rathjen J."/>
            <person name="Taylor J.M."/>
            <person name="Park R.F."/>
            <person name="Dodds P.N."/>
            <person name="Hirsch C.D."/>
            <person name="Kianian S.F."/>
            <person name="Figueroa M."/>
        </authorList>
    </citation>
    <scope>NUCLEOTIDE SEQUENCE [LARGE SCALE GENOMIC DNA]</scope>
    <source>
        <strain evidence="3">12SD80</strain>
    </source>
</reference>
<protein>
    <recommendedName>
        <fullName evidence="2">Protein Zds1 C-terminal domain-containing protein</fullName>
    </recommendedName>
</protein>
<feature type="compositionally biased region" description="Low complexity" evidence="1">
    <location>
        <begin position="259"/>
        <end position="269"/>
    </location>
</feature>
<dbReference type="InterPro" id="IPR040206">
    <property type="entry name" value="Zds1/2"/>
</dbReference>
<feature type="compositionally biased region" description="Low complexity" evidence="1">
    <location>
        <begin position="179"/>
        <end position="194"/>
    </location>
</feature>
<accession>A0A2N5TJV2</accession>
<dbReference type="PANTHER" id="PTHR28089:SF1">
    <property type="entry name" value="PROTEIN ZDS1-RELATED"/>
    <property type="match status" value="1"/>
</dbReference>
<evidence type="ECO:0000313" key="4">
    <source>
        <dbReference type="Proteomes" id="UP000235392"/>
    </source>
</evidence>
<feature type="region of interest" description="Disordered" evidence="1">
    <location>
        <begin position="134"/>
        <end position="318"/>
    </location>
</feature>
<dbReference type="Pfam" id="PF08632">
    <property type="entry name" value="Zds_C"/>
    <property type="match status" value="1"/>
</dbReference>
<dbReference type="InterPro" id="IPR013941">
    <property type="entry name" value="ZDS1_C"/>
</dbReference>
<evidence type="ECO:0000259" key="2">
    <source>
        <dbReference type="SMART" id="SM01327"/>
    </source>
</evidence>
<dbReference type="AlphaFoldDB" id="A0A2N5TJV2"/>
<comment type="caution">
    <text evidence="3">The sequence shown here is derived from an EMBL/GenBank/DDBJ whole genome shotgun (WGS) entry which is preliminary data.</text>
</comment>